<reference evidence="1 2" key="1">
    <citation type="submission" date="2024-04" db="EMBL/GenBank/DDBJ databases">
        <title>Human intestinal bacterial collection.</title>
        <authorList>
            <person name="Pauvert C."/>
            <person name="Hitch T.C.A."/>
            <person name="Clavel T."/>
        </authorList>
    </citation>
    <scope>NUCLEOTIDE SEQUENCE [LARGE SCALE GENOMIC DNA]</scope>
    <source>
        <strain evidence="1 2">CLA-AA-H141</strain>
    </source>
</reference>
<dbReference type="RefSeq" id="WP_349116033.1">
    <property type="nucleotide sequence ID" value="NZ_JBBNFM010000005.1"/>
</dbReference>
<gene>
    <name evidence="1" type="ORF">AAAT04_09195</name>
</gene>
<protein>
    <submittedName>
        <fullName evidence="1">Uncharacterized protein</fullName>
    </submittedName>
</protein>
<evidence type="ECO:0000313" key="2">
    <source>
        <dbReference type="Proteomes" id="UP001482186"/>
    </source>
</evidence>
<keyword evidence="2" id="KW-1185">Reference proteome</keyword>
<proteinExistence type="predicted"/>
<accession>A0ABV1EJP2</accession>
<dbReference type="EMBL" id="JBBNFM010000005">
    <property type="protein sequence ID" value="MEQ2454210.1"/>
    <property type="molecule type" value="Genomic_DNA"/>
</dbReference>
<name>A0ABV1EJP2_9FIRM</name>
<dbReference type="Proteomes" id="UP001482186">
    <property type="component" value="Unassembled WGS sequence"/>
</dbReference>
<sequence length="122" mass="13719">MENHSIGTLVLEGQDSIDFVNSLIRPSNDIIEHFETVFDRIEKSITVVDCDDGITANIKDYDLSFLSDIDEEHIVIQTNFKINVDDVVFSDVVSELDKVTVNVVEDSLYCNSNGNNYLSWAA</sequence>
<evidence type="ECO:0000313" key="1">
    <source>
        <dbReference type="EMBL" id="MEQ2454210.1"/>
    </source>
</evidence>
<organism evidence="1 2">
    <name type="scientific">Coprococcus ammoniilyticus</name>
    <dbReference type="NCBI Taxonomy" id="2981785"/>
    <lineage>
        <taxon>Bacteria</taxon>
        <taxon>Bacillati</taxon>
        <taxon>Bacillota</taxon>
        <taxon>Clostridia</taxon>
        <taxon>Lachnospirales</taxon>
        <taxon>Lachnospiraceae</taxon>
        <taxon>Coprococcus</taxon>
    </lineage>
</organism>
<comment type="caution">
    <text evidence="1">The sequence shown here is derived from an EMBL/GenBank/DDBJ whole genome shotgun (WGS) entry which is preliminary data.</text>
</comment>